<keyword evidence="5" id="KW-0418">Kinase</keyword>
<dbReference type="AlphaFoldDB" id="A0AAE1R3K7"/>
<dbReference type="Gene3D" id="3.30.200.20">
    <property type="entry name" value="Phosphorylase Kinase, domain 1"/>
    <property type="match status" value="1"/>
</dbReference>
<keyword evidence="2" id="KW-0723">Serine/threonine-protein kinase</keyword>
<dbReference type="InterPro" id="IPR051334">
    <property type="entry name" value="SRPK"/>
</dbReference>
<proteinExistence type="predicted"/>
<protein>
    <recommendedName>
        <fullName evidence="1">non-specific serine/threonine protein kinase</fullName>
        <ecNumber evidence="1">2.7.11.1</ecNumber>
    </recommendedName>
</protein>
<name>A0AAE1R3K7_9SOLA</name>
<dbReference type="GO" id="GO:0000245">
    <property type="term" value="P:spliceosomal complex assembly"/>
    <property type="evidence" value="ECO:0007669"/>
    <property type="project" value="TreeGrafter"/>
</dbReference>
<organism evidence="10 11">
    <name type="scientific">Anisodus tanguticus</name>
    <dbReference type="NCBI Taxonomy" id="243964"/>
    <lineage>
        <taxon>Eukaryota</taxon>
        <taxon>Viridiplantae</taxon>
        <taxon>Streptophyta</taxon>
        <taxon>Embryophyta</taxon>
        <taxon>Tracheophyta</taxon>
        <taxon>Spermatophyta</taxon>
        <taxon>Magnoliopsida</taxon>
        <taxon>eudicotyledons</taxon>
        <taxon>Gunneridae</taxon>
        <taxon>Pentapetalae</taxon>
        <taxon>asterids</taxon>
        <taxon>lamiids</taxon>
        <taxon>Solanales</taxon>
        <taxon>Solanaceae</taxon>
        <taxon>Solanoideae</taxon>
        <taxon>Hyoscyameae</taxon>
        <taxon>Anisodus</taxon>
    </lineage>
</organism>
<dbReference type="Proteomes" id="UP001291623">
    <property type="component" value="Unassembled WGS sequence"/>
</dbReference>
<sequence>MEESNDDCSSEDEGTEDYRRGGYHAVRIGDSFNGDRYVVQRKLGWGHFSTVWLAWDTLMSLSIIHTDLKPENVLLNSTFDPSKDPEKSGKPLILPNHKDKGYVTSNENLTKNHKKKIRRKAKQAAQCFAGKEVSLGTNAGQNTFHSLPWVVVIHVITSIDTLSCFFIRGSMPTQSKAVDTLNSEQTEKQKEEEREAMEVGIGKLAINKNMKISEVTRSNSDT</sequence>
<evidence type="ECO:0000256" key="4">
    <source>
        <dbReference type="ARBA" id="ARBA00022741"/>
    </source>
</evidence>
<evidence type="ECO:0000256" key="6">
    <source>
        <dbReference type="ARBA" id="ARBA00022840"/>
    </source>
</evidence>
<feature type="region of interest" description="Disordered" evidence="9">
    <location>
        <begin position="177"/>
        <end position="196"/>
    </location>
</feature>
<dbReference type="EMBL" id="JAVYJV010000021">
    <property type="protein sequence ID" value="KAK4343097.1"/>
    <property type="molecule type" value="Genomic_DNA"/>
</dbReference>
<evidence type="ECO:0000256" key="9">
    <source>
        <dbReference type="SAM" id="MobiDB-lite"/>
    </source>
</evidence>
<keyword evidence="3" id="KW-0808">Transferase</keyword>
<dbReference type="SUPFAM" id="SSF56112">
    <property type="entry name" value="Protein kinase-like (PK-like)"/>
    <property type="match status" value="1"/>
</dbReference>
<dbReference type="GO" id="GO:0005524">
    <property type="term" value="F:ATP binding"/>
    <property type="evidence" value="ECO:0007669"/>
    <property type="project" value="UniProtKB-KW"/>
</dbReference>
<reference evidence="10" key="1">
    <citation type="submission" date="2023-12" db="EMBL/GenBank/DDBJ databases">
        <title>Genome assembly of Anisodus tanguticus.</title>
        <authorList>
            <person name="Wang Y.-J."/>
        </authorList>
    </citation>
    <scope>NUCLEOTIDE SEQUENCE</scope>
    <source>
        <strain evidence="10">KB-2021</strain>
        <tissue evidence="10">Leaf</tissue>
    </source>
</reference>
<dbReference type="GO" id="GO:0004674">
    <property type="term" value="F:protein serine/threonine kinase activity"/>
    <property type="evidence" value="ECO:0007669"/>
    <property type="project" value="UniProtKB-KW"/>
</dbReference>
<keyword evidence="6" id="KW-0067">ATP-binding</keyword>
<evidence type="ECO:0000256" key="2">
    <source>
        <dbReference type="ARBA" id="ARBA00022527"/>
    </source>
</evidence>
<dbReference type="PANTHER" id="PTHR47634:SF7">
    <property type="entry name" value="SRSF PROTEIN KINASE 1-LIKE ISOFORM X1"/>
    <property type="match status" value="1"/>
</dbReference>
<comment type="catalytic activity">
    <reaction evidence="8">
        <text>L-seryl-[protein] + ATP = O-phospho-L-seryl-[protein] + ADP + H(+)</text>
        <dbReference type="Rhea" id="RHEA:17989"/>
        <dbReference type="Rhea" id="RHEA-COMP:9863"/>
        <dbReference type="Rhea" id="RHEA-COMP:11604"/>
        <dbReference type="ChEBI" id="CHEBI:15378"/>
        <dbReference type="ChEBI" id="CHEBI:29999"/>
        <dbReference type="ChEBI" id="CHEBI:30616"/>
        <dbReference type="ChEBI" id="CHEBI:83421"/>
        <dbReference type="ChEBI" id="CHEBI:456216"/>
        <dbReference type="EC" id="2.7.11.1"/>
    </reaction>
</comment>
<feature type="compositionally biased region" description="Basic and acidic residues" evidence="9">
    <location>
        <begin position="185"/>
        <end position="196"/>
    </location>
</feature>
<accession>A0AAE1R3K7</accession>
<evidence type="ECO:0000256" key="5">
    <source>
        <dbReference type="ARBA" id="ARBA00022777"/>
    </source>
</evidence>
<evidence type="ECO:0000313" key="10">
    <source>
        <dbReference type="EMBL" id="KAK4343097.1"/>
    </source>
</evidence>
<evidence type="ECO:0000256" key="8">
    <source>
        <dbReference type="ARBA" id="ARBA00048679"/>
    </source>
</evidence>
<evidence type="ECO:0000256" key="3">
    <source>
        <dbReference type="ARBA" id="ARBA00022679"/>
    </source>
</evidence>
<dbReference type="PANTHER" id="PTHR47634">
    <property type="entry name" value="PROTEIN KINASE DOMAIN-CONTAINING PROTEIN-RELATED"/>
    <property type="match status" value="1"/>
</dbReference>
<dbReference type="GO" id="GO:0050684">
    <property type="term" value="P:regulation of mRNA processing"/>
    <property type="evidence" value="ECO:0007669"/>
    <property type="project" value="TreeGrafter"/>
</dbReference>
<evidence type="ECO:0000313" key="11">
    <source>
        <dbReference type="Proteomes" id="UP001291623"/>
    </source>
</evidence>
<evidence type="ECO:0000256" key="1">
    <source>
        <dbReference type="ARBA" id="ARBA00012513"/>
    </source>
</evidence>
<dbReference type="EC" id="2.7.11.1" evidence="1"/>
<gene>
    <name evidence="10" type="ORF">RND71_038913</name>
</gene>
<keyword evidence="11" id="KW-1185">Reference proteome</keyword>
<comment type="caution">
    <text evidence="10">The sequence shown here is derived from an EMBL/GenBank/DDBJ whole genome shotgun (WGS) entry which is preliminary data.</text>
</comment>
<evidence type="ECO:0000256" key="7">
    <source>
        <dbReference type="ARBA" id="ARBA00047899"/>
    </source>
</evidence>
<keyword evidence="4" id="KW-0547">Nucleotide-binding</keyword>
<dbReference type="InterPro" id="IPR011009">
    <property type="entry name" value="Kinase-like_dom_sf"/>
</dbReference>
<comment type="catalytic activity">
    <reaction evidence="7">
        <text>L-threonyl-[protein] + ATP = O-phospho-L-threonyl-[protein] + ADP + H(+)</text>
        <dbReference type="Rhea" id="RHEA:46608"/>
        <dbReference type="Rhea" id="RHEA-COMP:11060"/>
        <dbReference type="Rhea" id="RHEA-COMP:11605"/>
        <dbReference type="ChEBI" id="CHEBI:15378"/>
        <dbReference type="ChEBI" id="CHEBI:30013"/>
        <dbReference type="ChEBI" id="CHEBI:30616"/>
        <dbReference type="ChEBI" id="CHEBI:61977"/>
        <dbReference type="ChEBI" id="CHEBI:456216"/>
        <dbReference type="EC" id="2.7.11.1"/>
    </reaction>
</comment>